<protein>
    <submittedName>
        <fullName evidence="3">Uncharacterized protein</fullName>
    </submittedName>
</protein>
<reference evidence="3 4" key="1">
    <citation type="journal article" date="2017" name="Water Res.">
        <title>Discovery and metagenomic analysis of an anammox bacterial enrichment related to Candidatus "Brocadia caroliniensis" in a full-scale glycerol-fed nitritation-denitritation separate centrate treatment process.</title>
        <authorList>
            <person name="Park H."/>
            <person name="Brotto A.C."/>
            <person name="van Loosdrecht M.C."/>
            <person name="Chandran K."/>
        </authorList>
    </citation>
    <scope>NUCLEOTIDE SEQUENCE [LARGE SCALE GENOMIC DNA]</scope>
    <source>
        <strain evidence="3">26THWARD</strain>
    </source>
</reference>
<evidence type="ECO:0000256" key="2">
    <source>
        <dbReference type="SAM" id="Phobius"/>
    </source>
</evidence>
<keyword evidence="2" id="KW-1133">Transmembrane helix</keyword>
<comment type="caution">
    <text evidence="3">The sequence shown here is derived from an EMBL/GenBank/DDBJ whole genome shotgun (WGS) entry which is preliminary data.</text>
</comment>
<keyword evidence="2" id="KW-0472">Membrane</keyword>
<evidence type="ECO:0000256" key="1">
    <source>
        <dbReference type="SAM" id="Coils"/>
    </source>
</evidence>
<keyword evidence="2" id="KW-0812">Transmembrane</keyword>
<gene>
    <name evidence="3" type="ORF">AYP45_16835</name>
</gene>
<dbReference type="AlphaFoldDB" id="A0A1V4APM4"/>
<dbReference type="EMBL" id="AYTS01000183">
    <property type="protein sequence ID" value="OOP55065.1"/>
    <property type="molecule type" value="Genomic_DNA"/>
</dbReference>
<sequence length="198" mass="21904">MDDKKSFWTTLPGILTGITSLITAIGGIITLFYQIGVIGNKDTSINKHSQETIQTQRIIEEGLSQLNQQELSQRHVELEKKLREMETKINEKERQLNQTGEMQVPYVNISGTWQGTGGLSYIINHSGNFVTVQEVNPIYGITAVGQGTINEQNIDVWYTTAMGTTGRAILKVSADGRQITGTITDQTMGISTPIALYR</sequence>
<feature type="transmembrane region" description="Helical" evidence="2">
    <location>
        <begin position="12"/>
        <end position="33"/>
    </location>
</feature>
<dbReference type="STRING" id="1004156.AYP45_16835"/>
<organism evidence="3 4">
    <name type="scientific">Candidatus Brocadia carolinensis</name>
    <dbReference type="NCBI Taxonomy" id="1004156"/>
    <lineage>
        <taxon>Bacteria</taxon>
        <taxon>Pseudomonadati</taxon>
        <taxon>Planctomycetota</taxon>
        <taxon>Candidatus Brocadiia</taxon>
        <taxon>Candidatus Brocadiales</taxon>
        <taxon>Candidatus Brocadiaceae</taxon>
        <taxon>Candidatus Brocadia</taxon>
    </lineage>
</organism>
<keyword evidence="1" id="KW-0175">Coiled coil</keyword>
<evidence type="ECO:0000313" key="3">
    <source>
        <dbReference type="EMBL" id="OOP55065.1"/>
    </source>
</evidence>
<dbReference type="Proteomes" id="UP000189681">
    <property type="component" value="Unassembled WGS sequence"/>
</dbReference>
<name>A0A1V4APM4_9BACT</name>
<proteinExistence type="predicted"/>
<evidence type="ECO:0000313" key="4">
    <source>
        <dbReference type="Proteomes" id="UP000189681"/>
    </source>
</evidence>
<accession>A0A1V4APM4</accession>
<feature type="coiled-coil region" evidence="1">
    <location>
        <begin position="68"/>
        <end position="102"/>
    </location>
</feature>